<dbReference type="EMBL" id="MU277254">
    <property type="protein sequence ID" value="KAI0056987.1"/>
    <property type="molecule type" value="Genomic_DNA"/>
</dbReference>
<gene>
    <name evidence="1" type="ORF">BV25DRAFT_1831622</name>
</gene>
<comment type="caution">
    <text evidence="1">The sequence shown here is derived from an EMBL/GenBank/DDBJ whole genome shotgun (WGS) entry which is preliminary data.</text>
</comment>
<dbReference type="Proteomes" id="UP000814140">
    <property type="component" value="Unassembled WGS sequence"/>
</dbReference>
<evidence type="ECO:0000313" key="1">
    <source>
        <dbReference type="EMBL" id="KAI0056987.1"/>
    </source>
</evidence>
<keyword evidence="2" id="KW-1185">Reference proteome</keyword>
<name>A0ACB8SL94_9AGAM</name>
<sequence>MQYMADLFEQCGSQTINTRILWDDQVWTMDEANIKYMLVGPGFDWFTKGYWVAERYEAFLGNGIFNRDKAEWHAHRQLARPWFSKTRLSDLNIFDRHTSQTLKIMGSFADDGTAYDAQDLFARFALDSASEFLFGSCLDTLNGTLPAAGKAKLGPKGSAIDDDFGTFAWAFEDIQVQIAHRTRLGNIWPLFELFGDKTAKSNAIVHGWLKPLVERALKERDQDDGKDTFLAHLAKSTDDADSIRFQVLNMLLAGRDTTASVLSYVVYFFCLHPDVMTKLRADVLAEFGTDGRPTLDTLRTLPYMQAVINETLRLFPPVPLNIRLSDDTPRAFPAGDGRRLYIPPGTQILYSTLLVQRNPALWGADADAYRPERWLESDGVPKEPFAFTPFHAGPRICLGKDFAYNEMAFFLVRLLQSFRRFELARDAFLPGTLPPVRWKEGKGRQALEEVWPSSSVTAFIKGGLWVRAFRAGEDR</sequence>
<reference evidence="1" key="2">
    <citation type="journal article" date="2022" name="New Phytol.">
        <title>Evolutionary transition to the ectomycorrhizal habit in the genomes of a hyperdiverse lineage of mushroom-forming fungi.</title>
        <authorList>
            <person name="Looney B."/>
            <person name="Miyauchi S."/>
            <person name="Morin E."/>
            <person name="Drula E."/>
            <person name="Courty P.E."/>
            <person name="Kohler A."/>
            <person name="Kuo A."/>
            <person name="LaButti K."/>
            <person name="Pangilinan J."/>
            <person name="Lipzen A."/>
            <person name="Riley R."/>
            <person name="Andreopoulos W."/>
            <person name="He G."/>
            <person name="Johnson J."/>
            <person name="Nolan M."/>
            <person name="Tritt A."/>
            <person name="Barry K.W."/>
            <person name="Grigoriev I.V."/>
            <person name="Nagy L.G."/>
            <person name="Hibbett D."/>
            <person name="Henrissat B."/>
            <person name="Matheny P.B."/>
            <person name="Labbe J."/>
            <person name="Martin F.M."/>
        </authorList>
    </citation>
    <scope>NUCLEOTIDE SEQUENCE</scope>
    <source>
        <strain evidence="1">HHB10654</strain>
    </source>
</reference>
<proteinExistence type="predicted"/>
<evidence type="ECO:0000313" key="2">
    <source>
        <dbReference type="Proteomes" id="UP000814140"/>
    </source>
</evidence>
<organism evidence="1 2">
    <name type="scientific">Artomyces pyxidatus</name>
    <dbReference type="NCBI Taxonomy" id="48021"/>
    <lineage>
        <taxon>Eukaryota</taxon>
        <taxon>Fungi</taxon>
        <taxon>Dikarya</taxon>
        <taxon>Basidiomycota</taxon>
        <taxon>Agaricomycotina</taxon>
        <taxon>Agaricomycetes</taxon>
        <taxon>Russulales</taxon>
        <taxon>Auriscalpiaceae</taxon>
        <taxon>Artomyces</taxon>
    </lineage>
</organism>
<reference evidence="1" key="1">
    <citation type="submission" date="2021-03" db="EMBL/GenBank/DDBJ databases">
        <authorList>
            <consortium name="DOE Joint Genome Institute"/>
            <person name="Ahrendt S."/>
            <person name="Looney B.P."/>
            <person name="Miyauchi S."/>
            <person name="Morin E."/>
            <person name="Drula E."/>
            <person name="Courty P.E."/>
            <person name="Chicoki N."/>
            <person name="Fauchery L."/>
            <person name="Kohler A."/>
            <person name="Kuo A."/>
            <person name="Labutti K."/>
            <person name="Pangilinan J."/>
            <person name="Lipzen A."/>
            <person name="Riley R."/>
            <person name="Andreopoulos W."/>
            <person name="He G."/>
            <person name="Johnson J."/>
            <person name="Barry K.W."/>
            <person name="Grigoriev I.V."/>
            <person name="Nagy L."/>
            <person name="Hibbett D."/>
            <person name="Henrissat B."/>
            <person name="Matheny P.B."/>
            <person name="Labbe J."/>
            <person name="Martin F."/>
        </authorList>
    </citation>
    <scope>NUCLEOTIDE SEQUENCE</scope>
    <source>
        <strain evidence="1">HHB10654</strain>
    </source>
</reference>
<protein>
    <submittedName>
        <fullName evidence="1">Cytochrome P450</fullName>
    </submittedName>
</protein>
<accession>A0ACB8SL94</accession>